<dbReference type="Proteomes" id="UP001165121">
    <property type="component" value="Unassembled WGS sequence"/>
</dbReference>
<dbReference type="AlphaFoldDB" id="A0A9W6YMF8"/>
<feature type="region of interest" description="Disordered" evidence="1">
    <location>
        <begin position="113"/>
        <end position="134"/>
    </location>
</feature>
<name>A0A9W6YMF8_9STRA</name>
<proteinExistence type="predicted"/>
<feature type="region of interest" description="Disordered" evidence="1">
    <location>
        <begin position="168"/>
        <end position="189"/>
    </location>
</feature>
<evidence type="ECO:0000313" key="2">
    <source>
        <dbReference type="EMBL" id="GMF67796.1"/>
    </source>
</evidence>
<evidence type="ECO:0000256" key="1">
    <source>
        <dbReference type="SAM" id="MobiDB-lite"/>
    </source>
</evidence>
<keyword evidence="3" id="KW-1185">Reference proteome</keyword>
<reference evidence="2" key="1">
    <citation type="submission" date="2023-04" db="EMBL/GenBank/DDBJ databases">
        <title>Phytophthora fragariaefolia NBRC 109709.</title>
        <authorList>
            <person name="Ichikawa N."/>
            <person name="Sato H."/>
            <person name="Tonouchi N."/>
        </authorList>
    </citation>
    <scope>NUCLEOTIDE SEQUENCE</scope>
    <source>
        <strain evidence="2">NBRC 109709</strain>
    </source>
</reference>
<dbReference type="EMBL" id="BSXT01008871">
    <property type="protein sequence ID" value="GMF67796.1"/>
    <property type="molecule type" value="Genomic_DNA"/>
</dbReference>
<gene>
    <name evidence="2" type="ORF">Pfra01_002840600</name>
</gene>
<comment type="caution">
    <text evidence="2">The sequence shown here is derived from an EMBL/GenBank/DDBJ whole genome shotgun (WGS) entry which is preliminary data.</text>
</comment>
<dbReference type="OrthoDB" id="127187at2759"/>
<protein>
    <submittedName>
        <fullName evidence="2">Unnamed protein product</fullName>
    </submittedName>
</protein>
<evidence type="ECO:0000313" key="3">
    <source>
        <dbReference type="Proteomes" id="UP001165121"/>
    </source>
</evidence>
<feature type="region of interest" description="Disordered" evidence="1">
    <location>
        <begin position="1"/>
        <end position="32"/>
    </location>
</feature>
<organism evidence="2 3">
    <name type="scientific">Phytophthora fragariaefolia</name>
    <dbReference type="NCBI Taxonomy" id="1490495"/>
    <lineage>
        <taxon>Eukaryota</taxon>
        <taxon>Sar</taxon>
        <taxon>Stramenopiles</taxon>
        <taxon>Oomycota</taxon>
        <taxon>Peronosporomycetes</taxon>
        <taxon>Peronosporales</taxon>
        <taxon>Peronosporaceae</taxon>
        <taxon>Phytophthora</taxon>
    </lineage>
</organism>
<accession>A0A9W6YMF8</accession>
<sequence>MQAKDTPVEEQTPAAFASTPAGEDQVMPSPSAHFNDLTQQQHVEQAESLPTEWTRRWFFVPSSVSVVSVLVTHDNTSSSNAATAPDLSLLAMIALFRMVASVDVALEGQRLSVSSVSTETPPEAEAEAPTPPSTALQLDGRVHVFESFPNGLSVAAGSTLFGASCDWRADRQEDGGGNNAGGDTSPDGR</sequence>